<dbReference type="Proteomes" id="UP000077266">
    <property type="component" value="Unassembled WGS sequence"/>
</dbReference>
<name>A0A165I6H6_EXIGL</name>
<evidence type="ECO:0000256" key="1">
    <source>
        <dbReference type="SAM" id="MobiDB-lite"/>
    </source>
</evidence>
<keyword evidence="4" id="KW-1185">Reference proteome</keyword>
<dbReference type="InParanoid" id="A0A165I6H6"/>
<evidence type="ECO:0000313" key="4">
    <source>
        <dbReference type="Proteomes" id="UP000077266"/>
    </source>
</evidence>
<dbReference type="AlphaFoldDB" id="A0A165I6H6"/>
<gene>
    <name evidence="3" type="ORF">EXIGLDRAFT_692126</name>
</gene>
<keyword evidence="2" id="KW-0812">Transmembrane</keyword>
<protein>
    <submittedName>
        <fullName evidence="3">Uncharacterized protein</fullName>
    </submittedName>
</protein>
<feature type="compositionally biased region" description="Basic and acidic residues" evidence="1">
    <location>
        <begin position="166"/>
        <end position="176"/>
    </location>
</feature>
<evidence type="ECO:0000256" key="2">
    <source>
        <dbReference type="SAM" id="Phobius"/>
    </source>
</evidence>
<dbReference type="EMBL" id="KV425998">
    <property type="protein sequence ID" value="KZV92968.1"/>
    <property type="molecule type" value="Genomic_DNA"/>
</dbReference>
<evidence type="ECO:0000313" key="3">
    <source>
        <dbReference type="EMBL" id="KZV92968.1"/>
    </source>
</evidence>
<feature type="compositionally biased region" description="Low complexity" evidence="1">
    <location>
        <begin position="75"/>
        <end position="93"/>
    </location>
</feature>
<feature type="region of interest" description="Disordered" evidence="1">
    <location>
        <begin position="152"/>
        <end position="176"/>
    </location>
</feature>
<sequence length="176" mass="19024">MDPSNLAVILPLCVIGSLLTAGVLTAVVMKMRRACAQRRASAEHREVYEWARNANAVELARVQHASSCPTPANPPDADAPAPSPAHSPKYAPSTLNADSETEDPFVATHPQDPHIRTSFASNARSSTSRKSLFFLPIKVDLQGESAHKLRRAFASPSQYPGAENGDLERIGKERSE</sequence>
<feature type="transmembrane region" description="Helical" evidence="2">
    <location>
        <begin position="6"/>
        <end position="29"/>
    </location>
</feature>
<reference evidence="3 4" key="1">
    <citation type="journal article" date="2016" name="Mol. Biol. Evol.">
        <title>Comparative Genomics of Early-Diverging Mushroom-Forming Fungi Provides Insights into the Origins of Lignocellulose Decay Capabilities.</title>
        <authorList>
            <person name="Nagy L.G."/>
            <person name="Riley R."/>
            <person name="Tritt A."/>
            <person name="Adam C."/>
            <person name="Daum C."/>
            <person name="Floudas D."/>
            <person name="Sun H."/>
            <person name="Yadav J.S."/>
            <person name="Pangilinan J."/>
            <person name="Larsson K.H."/>
            <person name="Matsuura K."/>
            <person name="Barry K."/>
            <person name="Labutti K."/>
            <person name="Kuo R."/>
            <person name="Ohm R.A."/>
            <person name="Bhattacharya S.S."/>
            <person name="Shirouzu T."/>
            <person name="Yoshinaga Y."/>
            <person name="Martin F.M."/>
            <person name="Grigoriev I.V."/>
            <person name="Hibbett D.S."/>
        </authorList>
    </citation>
    <scope>NUCLEOTIDE SEQUENCE [LARGE SCALE GENOMIC DNA]</scope>
    <source>
        <strain evidence="3 4">HHB12029</strain>
    </source>
</reference>
<keyword evidence="2" id="KW-0472">Membrane</keyword>
<organism evidence="3 4">
    <name type="scientific">Exidia glandulosa HHB12029</name>
    <dbReference type="NCBI Taxonomy" id="1314781"/>
    <lineage>
        <taxon>Eukaryota</taxon>
        <taxon>Fungi</taxon>
        <taxon>Dikarya</taxon>
        <taxon>Basidiomycota</taxon>
        <taxon>Agaricomycotina</taxon>
        <taxon>Agaricomycetes</taxon>
        <taxon>Auriculariales</taxon>
        <taxon>Exidiaceae</taxon>
        <taxon>Exidia</taxon>
    </lineage>
</organism>
<feature type="region of interest" description="Disordered" evidence="1">
    <location>
        <begin position="63"/>
        <end position="123"/>
    </location>
</feature>
<proteinExistence type="predicted"/>
<keyword evidence="2" id="KW-1133">Transmembrane helix</keyword>
<accession>A0A165I6H6</accession>